<accession>A0A9C7GWP8</accession>
<reference evidence="2" key="1">
    <citation type="submission" date="2022-11" db="EMBL/GenBank/DDBJ databases">
        <authorList>
            <person name="Mifsud CO J."/>
            <person name="Holmes C E."/>
            <person name="Gallagher V R."/>
            <person name="Geoghegan L J."/>
        </authorList>
    </citation>
    <scope>NUCLEOTIDE SEQUENCE</scope>
</reference>
<name>A0A9C7GWP8_9VIRU</name>
<evidence type="ECO:0000313" key="2">
    <source>
        <dbReference type="EMBL" id="CAI5384007.1"/>
    </source>
</evidence>
<dbReference type="GO" id="GO:0019028">
    <property type="term" value="C:viral capsid"/>
    <property type="evidence" value="ECO:0007669"/>
    <property type="project" value="UniProtKB-KW"/>
</dbReference>
<organism evidence="2">
    <name type="scientific">Yunnan larch deltapartitivirus</name>
    <dbReference type="NCBI Taxonomy" id="2933093"/>
    <lineage>
        <taxon>Viruses</taxon>
        <taxon>Riboviria</taxon>
        <taxon>Orthornavirae</taxon>
        <taxon>Pisuviricota</taxon>
        <taxon>Duplopiviricetes</taxon>
        <taxon>Durnavirales</taxon>
        <taxon>Partitiviridae</taxon>
        <taxon>Deltapartitivirus</taxon>
    </lineage>
</organism>
<protein>
    <submittedName>
        <fullName evidence="2">Coat protein 2</fullName>
    </submittedName>
</protein>
<feature type="compositionally biased region" description="Polar residues" evidence="1">
    <location>
        <begin position="17"/>
        <end position="28"/>
    </location>
</feature>
<dbReference type="EMBL" id="OX380489">
    <property type="protein sequence ID" value="CAI5384007.1"/>
    <property type="molecule type" value="Genomic_RNA"/>
</dbReference>
<evidence type="ECO:0000256" key="1">
    <source>
        <dbReference type="SAM" id="MobiDB-lite"/>
    </source>
</evidence>
<sequence>METPAELMKETKKSKTGPESSHATQSEVLQAPEHPDKGKQIIIVGTQEPAEVALDSTKVNYSQVQTGLNEAYIRWLKDSRFLGWRRAPSELKTRIKDVKLEISNLRSVVKNVFNHVLAWRMIDSGNYTEDESTIIAPEIAKSVSEAFMTALYAKLRFIHQQSRTHVSRYTARPSYNKVVELPLPFALAIEGLGTVETHSEPERRILIPDVPEGTKYECREEEDFDSISYQTYMNVMRDLQIPLKSIIPQTQTGNPWWTYKVLEITSKLNLQCTLPPSHYTEYSAHLRSVFLGNAFETKVTQIVDFTELTPRYGTMFRERDIGFNRLAFEAISHSPEEDWNLNSG</sequence>
<keyword evidence="2" id="KW-0946">Virion</keyword>
<keyword evidence="2" id="KW-0167">Capsid protein</keyword>
<gene>
    <name evidence="2" type="primary">putative coat protein 2</name>
</gene>
<feature type="region of interest" description="Disordered" evidence="1">
    <location>
        <begin position="1"/>
        <end position="36"/>
    </location>
</feature>
<proteinExistence type="predicted"/>